<dbReference type="OrthoDB" id="1119276at2"/>
<name>A0A5R8WPW2_9BACT</name>
<dbReference type="AlphaFoldDB" id="A0A5R8WPW2"/>
<gene>
    <name evidence="1" type="ORF">FDY95_15220</name>
</gene>
<organism evidence="1 2">
    <name type="scientific">Hymenobacter jeollabukensis</name>
    <dbReference type="NCBI Taxonomy" id="2025313"/>
    <lineage>
        <taxon>Bacteria</taxon>
        <taxon>Pseudomonadati</taxon>
        <taxon>Bacteroidota</taxon>
        <taxon>Cytophagia</taxon>
        <taxon>Cytophagales</taxon>
        <taxon>Hymenobacteraceae</taxon>
        <taxon>Hymenobacter</taxon>
    </lineage>
</organism>
<keyword evidence="2" id="KW-1185">Reference proteome</keyword>
<sequence>MSVTDPRHRLAESPRYLIYHTHETAHLYIKGSRRADVVIGGFCGDPQTACIAPDESYCVVAGSGLVLYFLQAPFADYAYGQTSANWREWGRTPTDIYWIEAVYSPEPATAIRFVVDPLDEVRQGVYELNTADFTVEKLL</sequence>
<comment type="caution">
    <text evidence="1">The sequence shown here is derived from an EMBL/GenBank/DDBJ whole genome shotgun (WGS) entry which is preliminary data.</text>
</comment>
<reference evidence="1 2" key="1">
    <citation type="submission" date="2019-05" db="EMBL/GenBank/DDBJ databases">
        <title>Hymenobacter edaphi sp. nov., isolated from abandoned arsenic-contaminated farmland soil.</title>
        <authorList>
            <person name="Nie L."/>
        </authorList>
    </citation>
    <scope>NUCLEOTIDE SEQUENCE [LARGE SCALE GENOMIC DNA]</scope>
    <source>
        <strain evidence="1 2">1-3-3-8</strain>
    </source>
</reference>
<dbReference type="EMBL" id="VAJM01000006">
    <property type="protein sequence ID" value="TLM91900.1"/>
    <property type="molecule type" value="Genomic_DNA"/>
</dbReference>
<protein>
    <submittedName>
        <fullName evidence="1">Uncharacterized protein</fullName>
    </submittedName>
</protein>
<proteinExistence type="predicted"/>
<evidence type="ECO:0000313" key="1">
    <source>
        <dbReference type="EMBL" id="TLM91900.1"/>
    </source>
</evidence>
<accession>A0A5R8WPW2</accession>
<evidence type="ECO:0000313" key="2">
    <source>
        <dbReference type="Proteomes" id="UP000305517"/>
    </source>
</evidence>
<dbReference type="RefSeq" id="WP_138078959.1">
    <property type="nucleotide sequence ID" value="NZ_VAJM01000006.1"/>
</dbReference>
<dbReference type="Proteomes" id="UP000305517">
    <property type="component" value="Unassembled WGS sequence"/>
</dbReference>